<keyword evidence="1" id="KW-0812">Transmembrane</keyword>
<dbReference type="AlphaFoldDB" id="A0A1W6UGP1"/>
<accession>A0A1W6UGP1</accession>
<proteinExistence type="predicted"/>
<organism evidence="2">
    <name type="scientific">Vibrio alginolyticus</name>
    <dbReference type="NCBI Taxonomy" id="663"/>
    <lineage>
        <taxon>Bacteria</taxon>
        <taxon>Pseudomonadati</taxon>
        <taxon>Pseudomonadota</taxon>
        <taxon>Gammaproteobacteria</taxon>
        <taxon>Vibrionales</taxon>
        <taxon>Vibrionaceae</taxon>
        <taxon>Vibrio</taxon>
    </lineage>
</organism>
<keyword evidence="1" id="KW-0472">Membrane</keyword>
<dbReference type="EMBL" id="CP017902">
    <property type="protein sequence ID" value="ARP17104.1"/>
    <property type="molecule type" value="Genomic_DNA"/>
</dbReference>
<dbReference type="Pfam" id="PF14897">
    <property type="entry name" value="EpsG"/>
    <property type="match status" value="1"/>
</dbReference>
<feature type="transmembrane region" description="Helical" evidence="1">
    <location>
        <begin position="216"/>
        <end position="237"/>
    </location>
</feature>
<dbReference type="RefSeq" id="WP_157664333.1">
    <property type="nucleotide sequence ID" value="NZ_CP017889.1"/>
</dbReference>
<dbReference type="InterPro" id="IPR049458">
    <property type="entry name" value="EpsG-like"/>
</dbReference>
<keyword evidence="1" id="KW-1133">Transmembrane helix</keyword>
<gene>
    <name evidence="2" type="ORF">K05K4_02080</name>
</gene>
<protein>
    <recommendedName>
        <fullName evidence="3">EpsG family protein</fullName>
    </recommendedName>
</protein>
<evidence type="ECO:0000256" key="1">
    <source>
        <dbReference type="SAM" id="Phobius"/>
    </source>
</evidence>
<feature type="transmembrane region" description="Helical" evidence="1">
    <location>
        <begin position="298"/>
        <end position="318"/>
    </location>
</feature>
<name>A0A1W6UGP1_VIBAL</name>
<feature type="transmembrane region" description="Helical" evidence="1">
    <location>
        <begin position="12"/>
        <end position="29"/>
    </location>
</feature>
<feature type="transmembrane region" description="Helical" evidence="1">
    <location>
        <begin position="272"/>
        <end position="289"/>
    </location>
</feature>
<evidence type="ECO:0000313" key="2">
    <source>
        <dbReference type="EMBL" id="ARP17104.1"/>
    </source>
</evidence>
<evidence type="ECO:0008006" key="3">
    <source>
        <dbReference type="Google" id="ProtNLM"/>
    </source>
</evidence>
<feature type="transmembrane region" description="Helical" evidence="1">
    <location>
        <begin position="83"/>
        <end position="101"/>
    </location>
</feature>
<feature type="transmembrane region" description="Helical" evidence="1">
    <location>
        <begin position="147"/>
        <end position="175"/>
    </location>
</feature>
<sequence length="322" mass="37053">MHRVRNTPKLAIFSLSMIYALSLVLLFPIDGSIIDRANYLDYASNAWLIMLRYLSKGDVRVLFNEPIWLLMNMSLRVFFSPENIIRVLVFFSSFLSCYVCLKNNRKEVFLVLIILLFPQVVKNYIIHLRQGVAISVFLLAYYYKDCFFRKVLFLITPLIHVSFFFVLLVYGVVLLSKKIKLTRNFRGVTISAIGIGIALSLAIISAFLGARQANEYAFVNANVSGGAFLFWSSILVLYWMQGRRYCHKYAFEISGALFYLSTYFLTEVTGRVFESFVVLVLIAGCYLTASRKVLFRCAFILFFIFSYMGRISMPYFGWGVSS</sequence>
<reference evidence="2" key="1">
    <citation type="submission" date="2016-10" db="EMBL/GenBank/DDBJ databases">
        <title>The High Quality Genome of Vibrio alginolyticus K01M1.</title>
        <authorList>
            <person name="Wendling C."/>
            <person name="Chibani C.M."/>
            <person name="Hertel R."/>
            <person name="Sproer C."/>
            <person name="Bunk B."/>
            <person name="Overmann J."/>
            <person name="Roth O."/>
            <person name="Liesegang H."/>
        </authorList>
    </citation>
    <scope>NUCLEOTIDE SEQUENCE</scope>
    <source>
        <strain evidence="2">K05K4</strain>
    </source>
</reference>
<feature type="transmembrane region" description="Helical" evidence="1">
    <location>
        <begin position="187"/>
        <end position="210"/>
    </location>
</feature>